<accession>A0AAD1U8W9</accession>
<organism evidence="1 2">
    <name type="scientific">Euplotes crassus</name>
    <dbReference type="NCBI Taxonomy" id="5936"/>
    <lineage>
        <taxon>Eukaryota</taxon>
        <taxon>Sar</taxon>
        <taxon>Alveolata</taxon>
        <taxon>Ciliophora</taxon>
        <taxon>Intramacronucleata</taxon>
        <taxon>Spirotrichea</taxon>
        <taxon>Hypotrichia</taxon>
        <taxon>Euplotida</taxon>
        <taxon>Euplotidae</taxon>
        <taxon>Moneuplotes</taxon>
    </lineage>
</organism>
<gene>
    <name evidence="1" type="ORF">ECRASSUSDP1_LOCUS5825</name>
</gene>
<evidence type="ECO:0000313" key="1">
    <source>
        <dbReference type="EMBL" id="CAI2364482.1"/>
    </source>
</evidence>
<dbReference type="Proteomes" id="UP001295684">
    <property type="component" value="Unassembled WGS sequence"/>
</dbReference>
<reference evidence="1" key="1">
    <citation type="submission" date="2023-07" db="EMBL/GenBank/DDBJ databases">
        <authorList>
            <consortium name="AG Swart"/>
            <person name="Singh M."/>
            <person name="Singh A."/>
            <person name="Seah K."/>
            <person name="Emmerich C."/>
        </authorList>
    </citation>
    <scope>NUCLEOTIDE SEQUENCE</scope>
    <source>
        <strain evidence="1">DP1</strain>
    </source>
</reference>
<comment type="caution">
    <text evidence="1">The sequence shown here is derived from an EMBL/GenBank/DDBJ whole genome shotgun (WGS) entry which is preliminary data.</text>
</comment>
<dbReference type="AlphaFoldDB" id="A0AAD1U8W9"/>
<dbReference type="InterPro" id="IPR016024">
    <property type="entry name" value="ARM-type_fold"/>
</dbReference>
<evidence type="ECO:0000313" key="2">
    <source>
        <dbReference type="Proteomes" id="UP001295684"/>
    </source>
</evidence>
<keyword evidence="2" id="KW-1185">Reference proteome</keyword>
<name>A0AAD1U8W9_EUPCR</name>
<dbReference type="EMBL" id="CAMPGE010005635">
    <property type="protein sequence ID" value="CAI2364482.1"/>
    <property type="molecule type" value="Genomic_DNA"/>
</dbReference>
<proteinExistence type="predicted"/>
<protein>
    <submittedName>
        <fullName evidence="1">Uncharacterized protein</fullName>
    </submittedName>
</protein>
<dbReference type="SUPFAM" id="SSF48371">
    <property type="entry name" value="ARM repeat"/>
    <property type="match status" value="1"/>
</dbReference>
<sequence>MYSLKGFSRLYTLTRSASGISQASRRFFMGSMKSRPTLTASSPSYSSIFKNQVARSHKLTLFNQASQRHFSDQTDKPGSYGMFEELREEDDSRAASAKNLSLQLINTETSHHVLNIFERDFLKAGKDPIYAEELCLLLHFVVKHMGEVAGDIRLDSLLRMLFQRFENVDFEYCQTTVWSLGVLVSFRGLHIKLETKKKILAELAKHEVPEEQIMNIPSLVFSLSTFFSPQEIDSEVHDVMKKLITTYLNSDQESMQAVHASTLLIGLSRANYHNEEFLHKIATEMKRPRFFFTAAEADIVNIVSSLAELHYKDEELLKAIHEDIQMKVDEMKPYHVLVLAQSYARLIPNKKEYYIDIAPRLVEVCEMKPEIFDTALYANQWLTLACFRGEESDGRIFGIAKTFQKVMNTQDRFSYKDFSTSEASNILVAITSLNAISQTKSLSVKFTKPFVGILAKGLKEMQTMDLINTAKTSYYLREFPEFADFYHSVHSQLVQRLTSLSEAQRAALDKIYTDHGLLPHSPFMKKM</sequence>